<comment type="caution">
    <text evidence="4">The sequence shown here is derived from an EMBL/GenBank/DDBJ whole genome shotgun (WGS) entry which is preliminary data.</text>
</comment>
<feature type="region of interest" description="Disordered" evidence="2">
    <location>
        <begin position="203"/>
        <end position="224"/>
    </location>
</feature>
<dbReference type="OrthoDB" id="9774179at2"/>
<dbReference type="RefSeq" id="WP_109230105.1">
    <property type="nucleotide sequence ID" value="NZ_PYHR01000002.1"/>
</dbReference>
<dbReference type="EMBL" id="PYHR01000002">
    <property type="protein sequence ID" value="PWD51725.1"/>
    <property type="molecule type" value="Genomic_DNA"/>
</dbReference>
<gene>
    <name evidence="4" type="ORF">C8046_14780</name>
</gene>
<dbReference type="PANTHER" id="PTHR43841:SF3">
    <property type="entry name" value="(3R)-HYDROXYACYL-ACP DEHYDRATASE SUBUNIT HADB"/>
    <property type="match status" value="1"/>
</dbReference>
<name>A0A2U1ZXK9_9MICO</name>
<dbReference type="Proteomes" id="UP000245166">
    <property type="component" value="Unassembled WGS sequence"/>
</dbReference>
<dbReference type="AlphaFoldDB" id="A0A2U1ZXK9"/>
<dbReference type="GO" id="GO:0005835">
    <property type="term" value="C:fatty acid synthase complex"/>
    <property type="evidence" value="ECO:0007669"/>
    <property type="project" value="InterPro"/>
</dbReference>
<reference evidence="4 5" key="1">
    <citation type="submission" date="2018-03" db="EMBL/GenBank/DDBJ databases">
        <title>Genome assembly of novel Miniimonas species PCH200.</title>
        <authorList>
            <person name="Thakur V."/>
            <person name="Kumar V."/>
            <person name="Singh D."/>
        </authorList>
    </citation>
    <scope>NUCLEOTIDE SEQUENCE [LARGE SCALE GENOMIC DNA]</scope>
    <source>
        <strain evidence="4 5">PCH200</strain>
    </source>
</reference>
<sequence>MTHRDDHHDTSLEELLEESVTATGAAARRPETQPTSVVALDGVPSPRSVQLTALGRTAQAVVSSPSVSTTLPDVALRAGLTLDRERLDAYCHLLGERALETAPPGFVHVSVFGLQLALMARADFPLPMLGLVHIANRIEQLRPVRTDEPLTATTWARRLASREVGEGMGTQVELVTEIRSGVELVWQGVSTYLARSTQITGLPAHQRPEHPTFEAPTPTGGWETSLRSSKLYAEVSGDRNPIHTSKLAARAFGYRATIAHGMDTAARALAALGPARGDAFTWSVEFAAPVLVPGRVAVGVERRDDVDSSDGGSRAGYALTVWDPRRGKLHLTSTLAQA</sequence>
<dbReference type="PANTHER" id="PTHR43841">
    <property type="entry name" value="3-HYDROXYACYL-THIOESTER DEHYDRATASE HTDX-RELATED"/>
    <property type="match status" value="1"/>
</dbReference>
<dbReference type="GO" id="GO:0006633">
    <property type="term" value="P:fatty acid biosynthetic process"/>
    <property type="evidence" value="ECO:0007669"/>
    <property type="project" value="InterPro"/>
</dbReference>
<organism evidence="4 5">
    <name type="scientific">Serinibacter arcticus</name>
    <dbReference type="NCBI Taxonomy" id="1655435"/>
    <lineage>
        <taxon>Bacteria</taxon>
        <taxon>Bacillati</taxon>
        <taxon>Actinomycetota</taxon>
        <taxon>Actinomycetes</taxon>
        <taxon>Micrococcales</taxon>
        <taxon>Beutenbergiaceae</taxon>
        <taxon>Serinibacter</taxon>
    </lineage>
</organism>
<dbReference type="Gene3D" id="3.10.129.10">
    <property type="entry name" value="Hotdog Thioesterase"/>
    <property type="match status" value="1"/>
</dbReference>
<dbReference type="Pfam" id="PF01575">
    <property type="entry name" value="MaoC_dehydratas"/>
    <property type="match status" value="1"/>
</dbReference>
<evidence type="ECO:0000256" key="2">
    <source>
        <dbReference type="SAM" id="MobiDB-lite"/>
    </source>
</evidence>
<feature type="domain" description="MaoC-like" evidence="3">
    <location>
        <begin position="226"/>
        <end position="306"/>
    </location>
</feature>
<dbReference type="SUPFAM" id="SSF54637">
    <property type="entry name" value="Thioesterase/thiol ester dehydrase-isomerase"/>
    <property type="match status" value="2"/>
</dbReference>
<dbReference type="GO" id="GO:0004312">
    <property type="term" value="F:fatty acid synthase activity"/>
    <property type="evidence" value="ECO:0007669"/>
    <property type="project" value="InterPro"/>
</dbReference>
<dbReference type="InterPro" id="IPR002539">
    <property type="entry name" value="MaoC-like_dom"/>
</dbReference>
<evidence type="ECO:0000259" key="3">
    <source>
        <dbReference type="Pfam" id="PF01575"/>
    </source>
</evidence>
<comment type="similarity">
    <text evidence="1">Belongs to the enoyl-CoA hydratase/isomerase family.</text>
</comment>
<dbReference type="InterPro" id="IPR029069">
    <property type="entry name" value="HotDog_dom_sf"/>
</dbReference>
<accession>A0A2U1ZXK9</accession>
<dbReference type="PRINTS" id="PR01483">
    <property type="entry name" value="FASYNTHASE"/>
</dbReference>
<evidence type="ECO:0000313" key="5">
    <source>
        <dbReference type="Proteomes" id="UP000245166"/>
    </source>
</evidence>
<evidence type="ECO:0000256" key="1">
    <source>
        <dbReference type="ARBA" id="ARBA00005254"/>
    </source>
</evidence>
<proteinExistence type="inferred from homology"/>
<keyword evidence="5" id="KW-1185">Reference proteome</keyword>
<evidence type="ECO:0000313" key="4">
    <source>
        <dbReference type="EMBL" id="PWD51725.1"/>
    </source>
</evidence>
<dbReference type="InterPro" id="IPR003965">
    <property type="entry name" value="Fatty_acid_synthase"/>
</dbReference>
<protein>
    <recommendedName>
        <fullName evidence="3">MaoC-like domain-containing protein</fullName>
    </recommendedName>
</protein>